<dbReference type="SUPFAM" id="SSF51905">
    <property type="entry name" value="FAD/NAD(P)-binding domain"/>
    <property type="match status" value="1"/>
</dbReference>
<dbReference type="PANTHER" id="PTHR43563:SF1">
    <property type="entry name" value="AMINE OXIDASE [FLAVIN-CONTAINING] B"/>
    <property type="match status" value="1"/>
</dbReference>
<dbReference type="InterPro" id="IPR050703">
    <property type="entry name" value="Flavin_MAO"/>
</dbReference>
<dbReference type="Pfam" id="PF01593">
    <property type="entry name" value="Amino_oxidase"/>
    <property type="match status" value="1"/>
</dbReference>
<reference evidence="4" key="1">
    <citation type="submission" date="2023-07" db="EMBL/GenBank/DDBJ databases">
        <title>30 novel species of actinomycetes from the DSMZ collection.</title>
        <authorList>
            <person name="Nouioui I."/>
        </authorList>
    </citation>
    <scope>NUCLEOTIDE SEQUENCE [LARGE SCALE GENOMIC DNA]</scope>
    <source>
        <strain evidence="4">DSM 41699</strain>
    </source>
</reference>
<protein>
    <submittedName>
        <fullName evidence="3">FAD-dependent oxidoreductase</fullName>
    </submittedName>
</protein>
<name>A0ABU2U230_9ACTN</name>
<sequence length="372" mass="39346">MSHRDSHDVVVVGAGASGLTAATALHAAGRDTVCLEARDRIGGRLLSASTSNPDRALDLGATWFWDGEERVHDLAARSGIKTFDQHLAGDTVVQDATGVRRLAGNLIDTPPRRFASGSQSLASALAAALPTDTVRLNTPVTAIHPDGRDGLDVHTSDQTLHADHVVLALPPALAVERIDFGDALPVELVHLARSTPVWMGAVVKVVALYPFAFWREQGLAGAAFSRTGPLQEIHDMSGPDGRPAALFGFAHARTARPGFDKAVTTQLAQLFGPAAATPDVLYAQNWSTERWTSPSTVQRLADYSLFGHPLYQRPTLHDRLHWASTETATEHAGHIEGALASGERAALAILAASSGANYPAPACLSASKKPTT</sequence>
<evidence type="ECO:0000313" key="3">
    <source>
        <dbReference type="EMBL" id="MDT0467264.1"/>
    </source>
</evidence>
<evidence type="ECO:0000259" key="2">
    <source>
        <dbReference type="Pfam" id="PF01593"/>
    </source>
</evidence>
<dbReference type="Gene3D" id="3.50.50.60">
    <property type="entry name" value="FAD/NAD(P)-binding domain"/>
    <property type="match status" value="2"/>
</dbReference>
<organism evidence="3 4">
    <name type="scientific">Streptomyces gibsoniae</name>
    <dbReference type="NCBI Taxonomy" id="3075529"/>
    <lineage>
        <taxon>Bacteria</taxon>
        <taxon>Bacillati</taxon>
        <taxon>Actinomycetota</taxon>
        <taxon>Actinomycetes</taxon>
        <taxon>Kitasatosporales</taxon>
        <taxon>Streptomycetaceae</taxon>
        <taxon>Streptomyces</taxon>
    </lineage>
</organism>
<keyword evidence="4" id="KW-1185">Reference proteome</keyword>
<dbReference type="SUPFAM" id="SSF54373">
    <property type="entry name" value="FAD-linked reductases, C-terminal domain"/>
    <property type="match status" value="1"/>
</dbReference>
<proteinExistence type="inferred from homology"/>
<evidence type="ECO:0000313" key="4">
    <source>
        <dbReference type="Proteomes" id="UP001183809"/>
    </source>
</evidence>
<comment type="caution">
    <text evidence="3">The sequence shown here is derived from an EMBL/GenBank/DDBJ whole genome shotgun (WGS) entry which is preliminary data.</text>
</comment>
<dbReference type="PANTHER" id="PTHR43563">
    <property type="entry name" value="AMINE OXIDASE"/>
    <property type="match status" value="1"/>
</dbReference>
<dbReference type="InterPro" id="IPR036188">
    <property type="entry name" value="FAD/NAD-bd_sf"/>
</dbReference>
<dbReference type="Pfam" id="PF13450">
    <property type="entry name" value="NAD_binding_8"/>
    <property type="match status" value="1"/>
</dbReference>
<gene>
    <name evidence="3" type="ORF">RM764_30405</name>
</gene>
<accession>A0ABU2U230</accession>
<dbReference type="InterPro" id="IPR002937">
    <property type="entry name" value="Amino_oxidase"/>
</dbReference>
<evidence type="ECO:0000256" key="1">
    <source>
        <dbReference type="ARBA" id="ARBA00005995"/>
    </source>
</evidence>
<dbReference type="EMBL" id="JAVREY010000050">
    <property type="protein sequence ID" value="MDT0467264.1"/>
    <property type="molecule type" value="Genomic_DNA"/>
</dbReference>
<dbReference type="Proteomes" id="UP001183809">
    <property type="component" value="Unassembled WGS sequence"/>
</dbReference>
<feature type="domain" description="Amine oxidase" evidence="2">
    <location>
        <begin position="115"/>
        <end position="350"/>
    </location>
</feature>
<comment type="similarity">
    <text evidence="1">Belongs to the flavin monoamine oxidase family.</text>
</comment>